<organism evidence="2 3">
    <name type="scientific">Rhizopus azygosporus</name>
    <name type="common">Rhizopus microsporus var. azygosporus</name>
    <dbReference type="NCBI Taxonomy" id="86630"/>
    <lineage>
        <taxon>Eukaryota</taxon>
        <taxon>Fungi</taxon>
        <taxon>Fungi incertae sedis</taxon>
        <taxon>Mucoromycota</taxon>
        <taxon>Mucoromycotina</taxon>
        <taxon>Mucoromycetes</taxon>
        <taxon>Mucorales</taxon>
        <taxon>Mucorineae</taxon>
        <taxon>Rhizopodaceae</taxon>
        <taxon>Rhizopus</taxon>
    </lineage>
</organism>
<feature type="signal peptide" evidence="1">
    <location>
        <begin position="1"/>
        <end position="21"/>
    </location>
</feature>
<protein>
    <submittedName>
        <fullName evidence="2">Uncharacterized protein</fullName>
    </submittedName>
</protein>
<sequence>MKFEKALSLLTVLALHQLAFCQEDETSNDAEPTLPALNTDIFWWKSVINQDQISNYITE</sequence>
<name>A0A367IM34_RHIAZ</name>
<accession>A0A367IM34</accession>
<proteinExistence type="predicted"/>
<reference evidence="2 3" key="1">
    <citation type="journal article" date="2018" name="G3 (Bethesda)">
        <title>Phylogenetic and Phylogenomic Definition of Rhizopus Species.</title>
        <authorList>
            <person name="Gryganskyi A.P."/>
            <person name="Golan J."/>
            <person name="Dolatabadi S."/>
            <person name="Mondo S."/>
            <person name="Robb S."/>
            <person name="Idnurm A."/>
            <person name="Muszewska A."/>
            <person name="Steczkiewicz K."/>
            <person name="Masonjones S."/>
            <person name="Liao H.L."/>
            <person name="Gajdeczka M.T."/>
            <person name="Anike F."/>
            <person name="Vuek A."/>
            <person name="Anishchenko I.M."/>
            <person name="Voigt K."/>
            <person name="de Hoog G.S."/>
            <person name="Smith M.E."/>
            <person name="Heitman J."/>
            <person name="Vilgalys R."/>
            <person name="Stajich J.E."/>
        </authorList>
    </citation>
    <scope>NUCLEOTIDE SEQUENCE [LARGE SCALE GENOMIC DNA]</scope>
    <source>
        <strain evidence="2 3">CBS 357.93</strain>
    </source>
</reference>
<dbReference type="Proteomes" id="UP000252139">
    <property type="component" value="Unassembled WGS sequence"/>
</dbReference>
<evidence type="ECO:0000256" key="1">
    <source>
        <dbReference type="SAM" id="SignalP"/>
    </source>
</evidence>
<dbReference type="OrthoDB" id="2283591at2759"/>
<evidence type="ECO:0000313" key="2">
    <source>
        <dbReference type="EMBL" id="RCH78728.1"/>
    </source>
</evidence>
<keyword evidence="1" id="KW-0732">Signal</keyword>
<feature type="chain" id="PRO_5016935796" evidence="1">
    <location>
        <begin position="22"/>
        <end position="59"/>
    </location>
</feature>
<feature type="non-terminal residue" evidence="2">
    <location>
        <position position="59"/>
    </location>
</feature>
<dbReference type="EMBL" id="PJQL01004956">
    <property type="protein sequence ID" value="RCH78728.1"/>
    <property type="molecule type" value="Genomic_DNA"/>
</dbReference>
<gene>
    <name evidence="2" type="ORF">CU097_002330</name>
</gene>
<dbReference type="AlphaFoldDB" id="A0A367IM34"/>
<evidence type="ECO:0000313" key="3">
    <source>
        <dbReference type="Proteomes" id="UP000252139"/>
    </source>
</evidence>
<comment type="caution">
    <text evidence="2">The sequence shown here is derived from an EMBL/GenBank/DDBJ whole genome shotgun (WGS) entry which is preliminary data.</text>
</comment>
<keyword evidence="3" id="KW-1185">Reference proteome</keyword>